<dbReference type="EMBL" id="CP106735">
    <property type="protein sequence ID" value="UXX81018.1"/>
    <property type="molecule type" value="Genomic_DNA"/>
</dbReference>
<evidence type="ECO:0000313" key="8">
    <source>
        <dbReference type="Proteomes" id="UP001062165"/>
    </source>
</evidence>
<evidence type="ECO:0000313" key="7">
    <source>
        <dbReference type="EMBL" id="UXX81018.1"/>
    </source>
</evidence>
<dbReference type="PROSITE" id="PS51257">
    <property type="entry name" value="PROKAR_LIPOPROTEIN"/>
    <property type="match status" value="1"/>
</dbReference>
<keyword evidence="2" id="KW-0479">Metal-binding</keyword>
<evidence type="ECO:0000256" key="3">
    <source>
        <dbReference type="ARBA" id="ARBA00022801"/>
    </source>
</evidence>
<proteinExistence type="inferred from homology"/>
<dbReference type="InterPro" id="IPR050738">
    <property type="entry name" value="Sulfatase"/>
</dbReference>
<keyword evidence="3" id="KW-0378">Hydrolase</keyword>
<keyword evidence="5" id="KW-0732">Signal</keyword>
<dbReference type="Proteomes" id="UP001062165">
    <property type="component" value="Chromosome"/>
</dbReference>
<gene>
    <name evidence="7" type="ORF">N7E81_07890</name>
</gene>
<dbReference type="Gene3D" id="3.40.720.10">
    <property type="entry name" value="Alkaline Phosphatase, subunit A"/>
    <property type="match status" value="1"/>
</dbReference>
<accession>A0ABY6D799</accession>
<comment type="similarity">
    <text evidence="1">Belongs to the sulfatase family.</text>
</comment>
<sequence>MKYQFLYLLCFLASCTSITSSPPSSKPNVIVILADDLGYGDISSHQTEGQIYTPVLDSLARSGYSFTNAHTNSSVCTPSRYALLTGRYSWRSKLKSGVLFGYDLPLIEDDRHTLGKLFQNNGYRTAHVGKWHLGLPWQLNPQSDYKERTADSIYHQLLAKPADVLVEQPLGQAGWQKQIGFDQFYGISASLDIPPYGMIDQGQFTLPLSDSLEASEHVASYDKDFWRAGIATPGFEPKQVFRSIVDAAKAFISKDEKPFFMYMALTAPHTPWLPEEQFRGTSNAGKYGDFLSMVDWSVGEVLGQLKAAGELDNTIVIFTSDNGAALHGIEAYGGNGHLPNGILRGQKGDLYEGGHRVPLIVSWPDHIISGTSGDLVLLSDIMATLTDVVGDELPSEVEDSHSFYPLLVGAEFEPRTEAVYHSQIGSFAIQSGPWKYIDIIGSGGFSKPRLVEPQEGQPSGQLYNLEKDPAEQVDRYLSHPEIVNDLKARLDEYRKSTQILNN</sequence>
<evidence type="ECO:0000256" key="5">
    <source>
        <dbReference type="SAM" id="SignalP"/>
    </source>
</evidence>
<feature type="chain" id="PRO_5045897260" evidence="5">
    <location>
        <begin position="21"/>
        <end position="502"/>
    </location>
</feature>
<evidence type="ECO:0000256" key="1">
    <source>
        <dbReference type="ARBA" id="ARBA00008779"/>
    </source>
</evidence>
<protein>
    <submittedName>
        <fullName evidence="7">Arylsulfatase</fullName>
    </submittedName>
</protein>
<dbReference type="InterPro" id="IPR000917">
    <property type="entry name" value="Sulfatase_N"/>
</dbReference>
<dbReference type="PANTHER" id="PTHR42693:SF53">
    <property type="entry name" value="ENDO-4-O-SULFATASE"/>
    <property type="match status" value="1"/>
</dbReference>
<dbReference type="Pfam" id="PF00884">
    <property type="entry name" value="Sulfatase"/>
    <property type="match status" value="1"/>
</dbReference>
<keyword evidence="8" id="KW-1185">Reference proteome</keyword>
<feature type="signal peptide" evidence="5">
    <location>
        <begin position="1"/>
        <end position="20"/>
    </location>
</feature>
<reference evidence="7" key="1">
    <citation type="submission" date="2022-10" db="EMBL/GenBank/DDBJ databases">
        <title>Comparative genomics and taxonomic characterization of three novel marine species of genus Reichenbachiella exhibiting antioxidant and polysaccharide degradation activities.</title>
        <authorList>
            <person name="Muhammad N."/>
            <person name="Lee Y.-J."/>
            <person name="Ko J."/>
            <person name="Kim S.-G."/>
        </authorList>
    </citation>
    <scope>NUCLEOTIDE SEQUENCE</scope>
    <source>
        <strain evidence="7">Wsw4-B4</strain>
    </source>
</reference>
<dbReference type="RefSeq" id="WP_263052747.1">
    <property type="nucleotide sequence ID" value="NZ_CP106735.1"/>
</dbReference>
<dbReference type="Gene3D" id="3.30.1120.10">
    <property type="match status" value="1"/>
</dbReference>
<evidence type="ECO:0000256" key="4">
    <source>
        <dbReference type="ARBA" id="ARBA00022837"/>
    </source>
</evidence>
<dbReference type="PROSITE" id="PS00149">
    <property type="entry name" value="SULFATASE_2"/>
    <property type="match status" value="1"/>
</dbReference>
<keyword evidence="4" id="KW-0106">Calcium</keyword>
<dbReference type="InterPro" id="IPR017850">
    <property type="entry name" value="Alkaline_phosphatase_core_sf"/>
</dbReference>
<dbReference type="PANTHER" id="PTHR42693">
    <property type="entry name" value="ARYLSULFATASE FAMILY MEMBER"/>
    <property type="match status" value="1"/>
</dbReference>
<evidence type="ECO:0000256" key="2">
    <source>
        <dbReference type="ARBA" id="ARBA00022723"/>
    </source>
</evidence>
<dbReference type="CDD" id="cd16143">
    <property type="entry name" value="ARS_like"/>
    <property type="match status" value="1"/>
</dbReference>
<name>A0ABY6D799_9BACT</name>
<feature type="domain" description="Sulfatase N-terminal" evidence="6">
    <location>
        <begin position="27"/>
        <end position="390"/>
    </location>
</feature>
<dbReference type="PROSITE" id="PS00523">
    <property type="entry name" value="SULFATASE_1"/>
    <property type="match status" value="1"/>
</dbReference>
<dbReference type="SUPFAM" id="SSF53649">
    <property type="entry name" value="Alkaline phosphatase-like"/>
    <property type="match status" value="1"/>
</dbReference>
<dbReference type="InterPro" id="IPR024607">
    <property type="entry name" value="Sulfatase_CS"/>
</dbReference>
<evidence type="ECO:0000259" key="6">
    <source>
        <dbReference type="Pfam" id="PF00884"/>
    </source>
</evidence>
<organism evidence="7 8">
    <name type="scientific">Reichenbachiella carrageenanivorans</name>
    <dbReference type="NCBI Taxonomy" id="2979869"/>
    <lineage>
        <taxon>Bacteria</taxon>
        <taxon>Pseudomonadati</taxon>
        <taxon>Bacteroidota</taxon>
        <taxon>Cytophagia</taxon>
        <taxon>Cytophagales</taxon>
        <taxon>Reichenbachiellaceae</taxon>
        <taxon>Reichenbachiella</taxon>
    </lineage>
</organism>